<dbReference type="Proteomes" id="UP000467240">
    <property type="component" value="Unassembled WGS sequence"/>
</dbReference>
<proteinExistence type="predicted"/>
<dbReference type="Gene3D" id="3.90.550.10">
    <property type="entry name" value="Spore Coat Polysaccharide Biosynthesis Protein SpsA, Chain A"/>
    <property type="match status" value="1"/>
</dbReference>
<dbReference type="InterPro" id="IPR007739">
    <property type="entry name" value="RgpF"/>
</dbReference>
<comment type="caution">
    <text evidence="4">The sequence shown here is derived from an EMBL/GenBank/DDBJ whole genome shotgun (WGS) entry which is preliminary data.</text>
</comment>
<evidence type="ECO:0000256" key="2">
    <source>
        <dbReference type="SAM" id="MobiDB-lite"/>
    </source>
</evidence>
<name>A0A7J5BYN6_9MICO</name>
<feature type="coiled-coil region" evidence="1">
    <location>
        <begin position="287"/>
        <end position="314"/>
    </location>
</feature>
<evidence type="ECO:0000313" key="5">
    <source>
        <dbReference type="Proteomes" id="UP000467240"/>
    </source>
</evidence>
<organism evidence="4 5">
    <name type="scientific">Pseudoclavibacter chungangensis</name>
    <dbReference type="NCBI Taxonomy" id="587635"/>
    <lineage>
        <taxon>Bacteria</taxon>
        <taxon>Bacillati</taxon>
        <taxon>Actinomycetota</taxon>
        <taxon>Actinomycetes</taxon>
        <taxon>Micrococcales</taxon>
        <taxon>Microbacteriaceae</taxon>
        <taxon>Pseudoclavibacter</taxon>
    </lineage>
</organism>
<feature type="domain" description="Glycosyltransferase 2-like" evidence="3">
    <location>
        <begin position="7"/>
        <end position="116"/>
    </location>
</feature>
<dbReference type="PANTHER" id="PTHR43685">
    <property type="entry name" value="GLYCOSYLTRANSFERASE"/>
    <property type="match status" value="1"/>
</dbReference>
<dbReference type="GO" id="GO:0016740">
    <property type="term" value="F:transferase activity"/>
    <property type="evidence" value="ECO:0007669"/>
    <property type="project" value="UniProtKB-KW"/>
</dbReference>
<dbReference type="OrthoDB" id="9815339at2"/>
<dbReference type="InterPro" id="IPR029044">
    <property type="entry name" value="Nucleotide-diphossugar_trans"/>
</dbReference>
<keyword evidence="1" id="KW-0175">Coiled coil</keyword>
<dbReference type="InterPro" id="IPR050834">
    <property type="entry name" value="Glycosyltransf_2"/>
</dbReference>
<dbReference type="RefSeq" id="WP_158039976.1">
    <property type="nucleotide sequence ID" value="NZ_JACCFV010000001.1"/>
</dbReference>
<keyword evidence="5" id="KW-1185">Reference proteome</keyword>
<dbReference type="InterPro" id="IPR001173">
    <property type="entry name" value="Glyco_trans_2-like"/>
</dbReference>
<evidence type="ECO:0000313" key="4">
    <source>
        <dbReference type="EMBL" id="KAB1659476.1"/>
    </source>
</evidence>
<dbReference type="EMBL" id="WBJZ01000006">
    <property type="protein sequence ID" value="KAB1659476.1"/>
    <property type="molecule type" value="Genomic_DNA"/>
</dbReference>
<dbReference type="SUPFAM" id="SSF53448">
    <property type="entry name" value="Nucleotide-diphospho-sugar transferases"/>
    <property type="match status" value="1"/>
</dbReference>
<evidence type="ECO:0000259" key="3">
    <source>
        <dbReference type="Pfam" id="PF00535"/>
    </source>
</evidence>
<reference evidence="4 5" key="1">
    <citation type="submission" date="2019-09" db="EMBL/GenBank/DDBJ databases">
        <title>Phylogeny of genus Pseudoclavibacter and closely related genus.</title>
        <authorList>
            <person name="Li Y."/>
        </authorList>
    </citation>
    <scope>NUCLEOTIDE SEQUENCE [LARGE SCALE GENOMIC DNA]</scope>
    <source>
        <strain evidence="4 5">DSM 23821</strain>
    </source>
</reference>
<dbReference type="AlphaFoldDB" id="A0A7J5BYN6"/>
<feature type="region of interest" description="Disordered" evidence="2">
    <location>
        <begin position="347"/>
        <end position="373"/>
    </location>
</feature>
<protein>
    <submittedName>
        <fullName evidence="4">Glycosyltransferase</fullName>
    </submittedName>
</protein>
<dbReference type="Pfam" id="PF05045">
    <property type="entry name" value="RgpF"/>
    <property type="match status" value="1"/>
</dbReference>
<evidence type="ECO:0000256" key="1">
    <source>
        <dbReference type="SAM" id="Coils"/>
    </source>
</evidence>
<gene>
    <name evidence="4" type="ORF">F8O01_05995</name>
</gene>
<feature type="compositionally biased region" description="Low complexity" evidence="2">
    <location>
        <begin position="361"/>
        <end position="370"/>
    </location>
</feature>
<accession>A0A7J5BYN6</accession>
<keyword evidence="4" id="KW-0808">Transferase</keyword>
<dbReference type="PANTHER" id="PTHR43685:SF11">
    <property type="entry name" value="GLYCOSYLTRANSFERASE TAGX-RELATED"/>
    <property type="match status" value="1"/>
</dbReference>
<dbReference type="Pfam" id="PF00535">
    <property type="entry name" value="Glycos_transf_2"/>
    <property type="match status" value="1"/>
</dbReference>
<sequence length="1022" mass="115083">MTARVAVIMRTKDRPLLLRRALASVEAQTFSDYTLVVVNDAGAREPVDELLGGLDAAFRERTVVIHNDTSAGREGAMNVGIDAVDSEFIVIHDDDDSWHPEFLERTVGRLDEHPEEGGVNARTEVVFERVEGEEIIEEGRDVLAADLHQVSLVEILKRNYVTTIGFLFRRSVFLEVGPIDGALPVLGDWEFLLRFLRRYPVGFVDGQPLAFWHQRLASTGDEGNSVVVAADEHRDFNLQIRDAYLRRSLEGGDRMGDNLFLAQLIDEVQSSGARQHDALAGLVQSHAEGAGEHRRRMEDTLDRIEERFERTARTVDDIRGLMELTRPAVNALRTAAKPAVSAARSLGRVGKAATTRRPRRAAPAAPAPAASQGVSLVPGIDAESAALPAQRTRTRSDASLRDQSAKRIAFYLFYDPLGVVDDYVVHQLREFRRDFDTIFVVVNGGLDDEGRARLESVADTVWQRENVGFDVWGFKEAQAEFGWDALEEFDELHLINYTNFGPLYPLAEVLDRMDDLDVDFWGMTEHKEVTPHPLRGVGTMPAHLQSPWLVVRKSMFSTPEYRQYWDEMPMITTYHQSVDRYETNFTPHFNRLGFTSRAAFPAENYAAANPHFENITEMLKDRVPIMKRRVFFHDPLHNDKVPIIARDALETVERTSDYPVELVYANLARTSQPRNFHTNASMMEILPDQDLTDPDVPAPSVAVICHLYYDDLIDEIMAHVDNVPGAPDVFITTTDEGRRARILEGIARHGYTGNVDVRVIESNRGRDISAFLVGCHDVLTDERYELIVKIHGKKSVQDGFNAGQWFKRHLLENLLPNRGYTANLIDLFRREPGLGMVFPPVVHMGYPTLGHAWFANLAPAREFAARFGITVPFDDNTPLSPFGSMFVARRRALAPIVDAGWTWNDFPEADGYKDGGLAHVIERMLSYIVLNEGYHVRTAMNVRLAAISHTFLEYKLAMIGSELPGQANAQLHHLRNIKKSVWPSSPLAAAKAYIAVQQPGVAEKIRPAYFVARNLYRRLRGR</sequence>
<dbReference type="CDD" id="cd00761">
    <property type="entry name" value="Glyco_tranf_GTA_type"/>
    <property type="match status" value="1"/>
</dbReference>